<dbReference type="Proteomes" id="UP000501926">
    <property type="component" value="Chromosome"/>
</dbReference>
<keyword evidence="1" id="KW-0812">Transmembrane</keyword>
<evidence type="ECO:0000313" key="5">
    <source>
        <dbReference type="Proteomes" id="UP000221734"/>
    </source>
</evidence>
<feature type="transmembrane region" description="Helical" evidence="1">
    <location>
        <begin position="235"/>
        <end position="261"/>
    </location>
</feature>
<dbReference type="EMBL" id="LT934425">
    <property type="protein sequence ID" value="SOH04437.1"/>
    <property type="molecule type" value="Genomic_DNA"/>
</dbReference>
<feature type="transmembrane region" description="Helical" evidence="1">
    <location>
        <begin position="184"/>
        <end position="207"/>
    </location>
</feature>
<reference evidence="2" key="1">
    <citation type="journal article" date="2006" name="Nature">
        <title>Deciphering the evolution and metabolism of an anammox bacterium from a community genome.</title>
        <authorList>
            <person name="Strous M."/>
            <person name="Pelletier E."/>
            <person name="Mangenot S."/>
            <person name="Rattei T."/>
            <person name="Lehner A."/>
            <person name="Taylor M.W."/>
            <person name="Horn M."/>
            <person name="Daims H."/>
            <person name="Bartol-Mavel D."/>
            <person name="Wincker P."/>
            <person name="Barbe V."/>
            <person name="Fonknechten N."/>
            <person name="Vallenet D."/>
            <person name="Segurens B."/>
            <person name="Schenowitz-Truong C."/>
            <person name="Medigue C."/>
            <person name="Collingro A."/>
            <person name="Snel B."/>
            <person name="Dutilh B.E."/>
            <person name="OpDenCamp H.J.M."/>
            <person name="vanDerDrift C."/>
            <person name="Cirpus I."/>
            <person name="vanDePas-Schoonen K.T."/>
            <person name="Harhangi H.R."/>
            <person name="vanNiftrik L."/>
            <person name="Schmid M."/>
            <person name="Keltjens J."/>
            <person name="vanDeVossenberg J."/>
            <person name="Kartal B."/>
            <person name="Meier H."/>
            <person name="Frishman D."/>
            <person name="Huynen M.A."/>
            <person name="Mewes H."/>
            <person name="Weissenbach J."/>
            <person name="Jetten M.S.M."/>
            <person name="Wagner M."/>
            <person name="LePaslier D."/>
        </authorList>
    </citation>
    <scope>NUCLEOTIDE SEQUENCE</scope>
</reference>
<reference evidence="3 6" key="5">
    <citation type="submission" date="2020-02" db="EMBL/GenBank/DDBJ databases">
        <title>Newly sequenced genome of strain CSTR1 showed variability in Candidatus Kuenenia stuttgartiensis genomes.</title>
        <authorList>
            <person name="Ding C."/>
            <person name="Adrian L."/>
        </authorList>
    </citation>
    <scope>NUCLEOTIDE SEQUENCE [LARGE SCALE GENOMIC DNA]</scope>
    <source>
        <strain evidence="3 6">CSTR1</strain>
    </source>
</reference>
<name>Q1PY56_KUEST</name>
<sequence>MVKTKTHVHSWRDIFVAFKMAFDPKMMFLGYAGLLISLAWCMTAASFFSALKIINLSPFFFTKIILSPMRDNCPIHGANFSSAAAMFSVGGFIFFITIALGLLAIWSFFGGAITRIAALDYARDENVRLIDAVIFARKKFWSFFWSPMIPFIGVFFFGICNVIGGLIGRIPVLGECVVALGFPFAFVAGLLMVLVGIIGVLGMCFMYPTISAEGSDAFDAVSRAYSYVISRPKRFLGYCGIYIVYGIICVSIVAFFAWLVIHLSFCTVGFGMGEKFYTVKAYILQRYNIACLGFCMKPADESKAVASVLAGWSLKFLAGMLIVYIFCIKLAVWNFFINYVFSAKTVIYFLLRKEIDSTNVTDVYLENNSRNELTTDIKNDDIKKLSENTHNDDVRSDQFKE</sequence>
<dbReference type="OrthoDB" id="260428at2"/>
<feature type="transmembrane region" description="Helical" evidence="1">
    <location>
        <begin position="316"/>
        <end position="341"/>
    </location>
</feature>
<keyword evidence="1" id="KW-1133">Transmembrane helix</keyword>
<evidence type="ECO:0000313" key="4">
    <source>
        <dbReference type="EMBL" id="SOH04437.1"/>
    </source>
</evidence>
<feature type="transmembrane region" description="Helical" evidence="1">
    <location>
        <begin position="92"/>
        <end position="119"/>
    </location>
</feature>
<protein>
    <submittedName>
        <fullName evidence="3">Putative membrane protein</fullName>
    </submittedName>
</protein>
<feature type="transmembrane region" description="Helical" evidence="1">
    <location>
        <begin position="140"/>
        <end position="164"/>
    </location>
</feature>
<gene>
    <name evidence="3" type="ORF">KsCSTR_02660</name>
    <name evidence="4" type="ORF">KSMBR1_1939</name>
    <name evidence="2" type="ORF">kustd2220</name>
</gene>
<accession>Q1PY56</accession>
<reference evidence="2" key="2">
    <citation type="submission" date="2006-01" db="EMBL/GenBank/DDBJ databases">
        <authorList>
            <person name="Genoscope"/>
        </authorList>
    </citation>
    <scope>NUCLEOTIDE SEQUENCE</scope>
</reference>
<feature type="transmembrane region" description="Helical" evidence="1">
    <location>
        <begin position="28"/>
        <end position="51"/>
    </location>
</feature>
<evidence type="ECO:0000256" key="1">
    <source>
        <dbReference type="SAM" id="Phobius"/>
    </source>
</evidence>
<dbReference type="AlphaFoldDB" id="Q1PY56"/>
<evidence type="ECO:0000313" key="3">
    <source>
        <dbReference type="EMBL" id="QII09645.1"/>
    </source>
</evidence>
<dbReference type="RefSeq" id="WP_099325154.1">
    <property type="nucleotide sequence ID" value="NZ_CP049055.1"/>
</dbReference>
<dbReference type="EMBL" id="CT573072">
    <property type="protein sequence ID" value="CAJ72965.1"/>
    <property type="molecule type" value="Genomic_DNA"/>
</dbReference>
<keyword evidence="1" id="KW-0472">Membrane</keyword>
<keyword evidence="5" id="KW-1185">Reference proteome</keyword>
<dbReference type="Proteomes" id="UP000221734">
    <property type="component" value="Chromosome Kuenenia_stuttgartiensis_MBR1"/>
</dbReference>
<organism evidence="2">
    <name type="scientific">Kuenenia stuttgartiensis</name>
    <dbReference type="NCBI Taxonomy" id="174633"/>
    <lineage>
        <taxon>Bacteria</taxon>
        <taxon>Pseudomonadati</taxon>
        <taxon>Planctomycetota</taxon>
        <taxon>Candidatus Brocadiia</taxon>
        <taxon>Candidatus Brocadiales</taxon>
        <taxon>Candidatus Brocadiaceae</taxon>
        <taxon>Candidatus Kuenenia</taxon>
    </lineage>
</organism>
<dbReference type="KEGG" id="kst:KSMBR1_1939"/>
<evidence type="ECO:0000313" key="6">
    <source>
        <dbReference type="Proteomes" id="UP000501926"/>
    </source>
</evidence>
<proteinExistence type="predicted"/>
<evidence type="ECO:0000313" key="2">
    <source>
        <dbReference type="EMBL" id="CAJ72965.1"/>
    </source>
</evidence>
<reference evidence="5" key="3">
    <citation type="submission" date="2017-10" db="EMBL/GenBank/DDBJ databases">
        <authorList>
            <person name="Frank J."/>
        </authorList>
    </citation>
    <scope>NUCLEOTIDE SEQUENCE [LARGE SCALE GENOMIC DNA]</scope>
</reference>
<dbReference type="EMBL" id="CP049055">
    <property type="protein sequence ID" value="QII09645.1"/>
    <property type="molecule type" value="Genomic_DNA"/>
</dbReference>
<reference evidence="4" key="4">
    <citation type="submission" date="2017-10" db="EMBL/GenBank/DDBJ databases">
        <authorList>
            <person name="Banno H."/>
            <person name="Chua N.-H."/>
        </authorList>
    </citation>
    <scope>NUCLEOTIDE SEQUENCE [LARGE SCALE GENOMIC DNA]</scope>
    <source>
        <strain evidence="4">Kuenenia_mbr1_ru-nijmegen</strain>
    </source>
</reference>